<name>A0A2S0WXQ3_9MICO</name>
<evidence type="ECO:0000256" key="4">
    <source>
        <dbReference type="ARBA" id="ARBA00023136"/>
    </source>
</evidence>
<dbReference type="OrthoDB" id="4989419at2"/>
<keyword evidence="3 5" id="KW-1133">Transmembrane helix</keyword>
<feature type="transmembrane region" description="Helical" evidence="5">
    <location>
        <begin position="301"/>
        <end position="317"/>
    </location>
</feature>
<feature type="transmembrane region" description="Helical" evidence="5">
    <location>
        <begin position="75"/>
        <end position="95"/>
    </location>
</feature>
<dbReference type="RefSeq" id="WP_108595942.1">
    <property type="nucleotide sequence ID" value="NZ_CP028913.1"/>
</dbReference>
<feature type="transmembrane region" description="Helical" evidence="5">
    <location>
        <begin position="211"/>
        <end position="240"/>
    </location>
</feature>
<dbReference type="EMBL" id="CP028913">
    <property type="protein sequence ID" value="AWB96137.1"/>
    <property type="molecule type" value="Genomic_DNA"/>
</dbReference>
<feature type="domain" description="Integral membrane bound transporter" evidence="6">
    <location>
        <begin position="217"/>
        <end position="341"/>
    </location>
</feature>
<evidence type="ECO:0000256" key="1">
    <source>
        <dbReference type="ARBA" id="ARBA00004141"/>
    </source>
</evidence>
<evidence type="ECO:0000259" key="6">
    <source>
        <dbReference type="Pfam" id="PF13515"/>
    </source>
</evidence>
<evidence type="ECO:0000256" key="2">
    <source>
        <dbReference type="ARBA" id="ARBA00022692"/>
    </source>
</evidence>
<comment type="subcellular location">
    <subcellularLocation>
        <location evidence="1">Membrane</location>
        <topology evidence="1">Multi-pass membrane protein</topology>
    </subcellularLocation>
</comment>
<organism evidence="7 8">
    <name type="scientific">Agromyces badenianii</name>
    <dbReference type="NCBI Taxonomy" id="2080742"/>
    <lineage>
        <taxon>Bacteria</taxon>
        <taxon>Bacillati</taxon>
        <taxon>Actinomycetota</taxon>
        <taxon>Actinomycetes</taxon>
        <taxon>Micrococcales</taxon>
        <taxon>Microbacteriaceae</taxon>
        <taxon>Agromyces</taxon>
    </lineage>
</organism>
<dbReference type="InterPro" id="IPR049453">
    <property type="entry name" value="Memb_transporter_dom"/>
</dbReference>
<evidence type="ECO:0000256" key="5">
    <source>
        <dbReference type="SAM" id="Phobius"/>
    </source>
</evidence>
<keyword evidence="8" id="KW-1185">Reference proteome</keyword>
<feature type="transmembrane region" description="Helical" evidence="5">
    <location>
        <begin position="329"/>
        <end position="346"/>
    </location>
</feature>
<dbReference type="AlphaFoldDB" id="A0A2S0WXQ3"/>
<feature type="transmembrane region" description="Helical" evidence="5">
    <location>
        <begin position="39"/>
        <end position="63"/>
    </location>
</feature>
<dbReference type="KEGG" id="agm:DCE93_11170"/>
<dbReference type="Pfam" id="PF13515">
    <property type="entry name" value="FUSC_2"/>
    <property type="match status" value="1"/>
</dbReference>
<evidence type="ECO:0000313" key="8">
    <source>
        <dbReference type="Proteomes" id="UP000244729"/>
    </source>
</evidence>
<feature type="transmembrane region" description="Helical" evidence="5">
    <location>
        <begin position="276"/>
        <end position="294"/>
    </location>
</feature>
<evidence type="ECO:0000256" key="3">
    <source>
        <dbReference type="ARBA" id="ARBA00022989"/>
    </source>
</evidence>
<reference evidence="7 8" key="1">
    <citation type="submission" date="2018-04" db="EMBL/GenBank/DDBJ databases">
        <authorList>
            <person name="Li J."/>
        </authorList>
    </citation>
    <scope>NUCLEOTIDE SEQUENCE [LARGE SCALE GENOMIC DNA]</scope>
    <source>
        <strain evidence="8">30A</strain>
    </source>
</reference>
<feature type="transmembrane region" description="Helical" evidence="5">
    <location>
        <begin position="252"/>
        <end position="270"/>
    </location>
</feature>
<accession>A0A2S0WXQ3</accession>
<dbReference type="Proteomes" id="UP000244729">
    <property type="component" value="Chromosome"/>
</dbReference>
<feature type="transmembrane region" description="Helical" evidence="5">
    <location>
        <begin position="107"/>
        <end position="140"/>
    </location>
</feature>
<dbReference type="GO" id="GO:0016020">
    <property type="term" value="C:membrane"/>
    <property type="evidence" value="ECO:0007669"/>
    <property type="project" value="UniProtKB-SubCell"/>
</dbReference>
<sequence>MPESPEARRPEGLVARLRSLRALDVEVAMRAAVAAAVPLAVLVALGRVDLASYAAFGGMAAIFGRSEPYRIRMRTVGTAGAVQFGAVGLGILLSVTQAPLAVEAISLGVVIAVVIVVFNTLGVTPSGPLFAVFAVLVCAAQPVDDGSGWMRWGIAGMAAAFAWLLAMSGWLLRHAVRAREAAIFKPLPRQAPLRPLAAIDPRVWLNVVQNVLAALAAGGIALGLGIGHPYWAVVAAIAVIPPARAAHTAQRAVHRVIGTAIGVGLTGLVLWPEPPVWALVLVIAICQFAAELLVGRHYGAALVFVTPLALTVAHLAAPTPLPALLGDRLVETVVGAIIGVAAVLLARRFVEHVPMPPPTAATPSIRPMEEP</sequence>
<keyword evidence="2 5" id="KW-0812">Transmembrane</keyword>
<protein>
    <submittedName>
        <fullName evidence="7">FUSC family protein</fullName>
    </submittedName>
</protein>
<gene>
    <name evidence="7" type="ORF">DCE93_11170</name>
</gene>
<proteinExistence type="predicted"/>
<keyword evidence="4 5" id="KW-0472">Membrane</keyword>
<evidence type="ECO:0000313" key="7">
    <source>
        <dbReference type="EMBL" id="AWB96137.1"/>
    </source>
</evidence>
<feature type="transmembrane region" description="Helical" evidence="5">
    <location>
        <begin position="152"/>
        <end position="172"/>
    </location>
</feature>